<dbReference type="Proteomes" id="UP000018439">
    <property type="component" value="Chromosome"/>
</dbReference>
<dbReference type="Gene3D" id="3.90.1150.140">
    <property type="match status" value="1"/>
</dbReference>
<dbReference type="STRING" id="679937.Bcop_0544"/>
<evidence type="ECO:0000259" key="3">
    <source>
        <dbReference type="Pfam" id="PF20732"/>
    </source>
</evidence>
<dbReference type="eggNOG" id="COG3876">
    <property type="taxonomic scope" value="Bacteria"/>
</dbReference>
<gene>
    <name evidence="4" type="ORF">Bcop_0544</name>
</gene>
<feature type="chain" id="PRO_5003303983" evidence="1">
    <location>
        <begin position="20"/>
        <end position="391"/>
    </location>
</feature>
<sequence length="391" mass="43924">MKKLYLIVISLLFTLNCFSKDTSIEVGAQQYAEYFPLLQNKRVAIYSNHTGMVKDKHILDILIGNDFNVTAIFSPEHGFRGSADAGEHISSSKDIKTGVPILSLYDGKDGKPSKKSMNQFDVLVIDIQDVGLRFYTYYITMVKLMDACTVNNKQVVLLDRPNPNGHYVDGPILDMKNKSGVGHLPIPIVHGMTLGELALMSIGEGWLTTNKKCDLTVIKCKNYTHNSLYQLPIAPSPNLPNMLSIYLYPSICLFEGTPVSLGRGTDFPFQAYGHPDMKNKYIFSFTPKSISGAKNPPLLNKQCYGVDLRTMSLDEAAQIKKVSLDYIIDAYNTLNMGESFFKRFFTLLIGVDYVKDMIIAGKSAIEIESMWKEDVANFKNQRKPYLLYPEN</sequence>
<protein>
    <submittedName>
        <fullName evidence="4">Uncharacterized conserved protein UCP016719</fullName>
    </submittedName>
</protein>
<dbReference type="InterPro" id="IPR048502">
    <property type="entry name" value="NamZ_N"/>
</dbReference>
<reference evidence="4 5" key="1">
    <citation type="journal article" date="2011" name="Stand. Genomic Sci.">
        <title>Non-contiguous finished genome sequence of Bacteroides coprosuis type strain (PC139).</title>
        <authorList>
            <person name="Land M."/>
            <person name="Held B."/>
            <person name="Gronow S."/>
            <person name="Abt B."/>
            <person name="Lucas S."/>
            <person name="Del Rio T.G."/>
            <person name="Nolan M."/>
            <person name="Tice H."/>
            <person name="Cheng J.F."/>
            <person name="Pitluck S."/>
            <person name="Liolios K."/>
            <person name="Pagani I."/>
            <person name="Ivanova N."/>
            <person name="Mavromatis K."/>
            <person name="Mikhailova N."/>
            <person name="Pati A."/>
            <person name="Tapia R."/>
            <person name="Han C."/>
            <person name="Goodwin L."/>
            <person name="Chen A."/>
            <person name="Palaniappan K."/>
            <person name="Hauser L."/>
            <person name="Brambilla E.M."/>
            <person name="Rohde M."/>
            <person name="Goker M."/>
            <person name="Detter J.C."/>
            <person name="Woyke T."/>
            <person name="Bristow J."/>
            <person name="Eisen J.A."/>
            <person name="Markowitz V."/>
            <person name="Hugenholtz P."/>
            <person name="Kyrpides N.C."/>
            <person name="Klenk H.P."/>
            <person name="Lapidus A."/>
        </authorList>
    </citation>
    <scope>NUCLEOTIDE SEQUENCE</scope>
    <source>
        <strain evidence="4 5">DSM 18011</strain>
    </source>
</reference>
<evidence type="ECO:0000259" key="2">
    <source>
        <dbReference type="Pfam" id="PF07075"/>
    </source>
</evidence>
<name>F3ZRV6_9BACE</name>
<feature type="signal peptide" evidence="1">
    <location>
        <begin position="1"/>
        <end position="19"/>
    </location>
</feature>
<accession>F3ZRV6</accession>
<dbReference type="Pfam" id="PF20732">
    <property type="entry name" value="NamZ_C"/>
    <property type="match status" value="1"/>
</dbReference>
<dbReference type="GO" id="GO:0033922">
    <property type="term" value="F:peptidoglycan beta-N-acetylmuramidase activity"/>
    <property type="evidence" value="ECO:0007669"/>
    <property type="project" value="InterPro"/>
</dbReference>
<dbReference type="PANTHER" id="PTHR42915:SF1">
    <property type="entry name" value="PEPTIDOGLYCAN BETA-N-ACETYLMURAMIDASE NAMZ"/>
    <property type="match status" value="1"/>
</dbReference>
<dbReference type="AlphaFoldDB" id="F3ZRV6"/>
<keyword evidence="5" id="KW-1185">Reference proteome</keyword>
<proteinExistence type="predicted"/>
<evidence type="ECO:0000313" key="4">
    <source>
        <dbReference type="EMBL" id="EGJ70762.1"/>
    </source>
</evidence>
<dbReference type="HOGENOM" id="CLU_033227_0_0_10"/>
<dbReference type="Pfam" id="PF07075">
    <property type="entry name" value="NamZ_N"/>
    <property type="match status" value="1"/>
</dbReference>
<dbReference type="OrthoDB" id="9801061at2"/>
<dbReference type="Gene3D" id="3.40.50.12170">
    <property type="entry name" value="Uncharacterised protein PF07075, DUF1343"/>
    <property type="match status" value="1"/>
</dbReference>
<evidence type="ECO:0000313" key="5">
    <source>
        <dbReference type="Proteomes" id="UP000018439"/>
    </source>
</evidence>
<feature type="domain" description="Peptidoglycan beta-N-acetylmuramidase NamZ C-terminal" evidence="3">
    <location>
        <begin position="246"/>
        <end position="388"/>
    </location>
</feature>
<evidence type="ECO:0000256" key="1">
    <source>
        <dbReference type="SAM" id="SignalP"/>
    </source>
</evidence>
<organism evidence="4 5">
    <name type="scientific">Bacteroides coprosuis DSM 18011</name>
    <dbReference type="NCBI Taxonomy" id="679937"/>
    <lineage>
        <taxon>Bacteria</taxon>
        <taxon>Pseudomonadati</taxon>
        <taxon>Bacteroidota</taxon>
        <taxon>Bacteroidia</taxon>
        <taxon>Bacteroidales</taxon>
        <taxon>Bacteroidaceae</taxon>
        <taxon>Bacteroides</taxon>
    </lineage>
</organism>
<dbReference type="EMBL" id="CM001167">
    <property type="protein sequence ID" value="EGJ70762.1"/>
    <property type="molecule type" value="Genomic_DNA"/>
</dbReference>
<dbReference type="PIRSF" id="PIRSF016719">
    <property type="entry name" value="UCP016719"/>
    <property type="match status" value="1"/>
</dbReference>
<keyword evidence="1" id="KW-0732">Signal</keyword>
<dbReference type="InterPro" id="IPR048503">
    <property type="entry name" value="NamZ_C"/>
</dbReference>
<dbReference type="InterPro" id="IPR008302">
    <property type="entry name" value="NamZ"/>
</dbReference>
<dbReference type="PANTHER" id="PTHR42915">
    <property type="entry name" value="HYPOTHETICAL 460 KDA PROTEIN IN FEUA-SIGW INTERGENIC REGION [PRECURSOR]"/>
    <property type="match status" value="1"/>
</dbReference>
<feature type="domain" description="Peptidoglycan beta-N-acetylmuramidase NamZ N-terminal" evidence="2">
    <location>
        <begin position="43"/>
        <end position="242"/>
    </location>
</feature>